<evidence type="ECO:0000256" key="8">
    <source>
        <dbReference type="ARBA" id="ARBA00024235"/>
    </source>
</evidence>
<keyword evidence="2" id="KW-1003">Cell membrane</keyword>
<comment type="caution">
    <text evidence="11">The sequence shown here is derived from an EMBL/GenBank/DDBJ whole genome shotgun (WGS) entry which is preliminary data.</text>
</comment>
<evidence type="ECO:0000313" key="11">
    <source>
        <dbReference type="EMBL" id="KKO11011.1"/>
    </source>
</evidence>
<proteinExistence type="inferred from homology"/>
<gene>
    <name evidence="11" type="ORF">LCGC14_0024960</name>
</gene>
<keyword evidence="3 9" id="KW-0812">Transmembrane</keyword>
<evidence type="ECO:0000256" key="4">
    <source>
        <dbReference type="ARBA" id="ARBA00022989"/>
    </source>
</evidence>
<evidence type="ECO:0000256" key="1">
    <source>
        <dbReference type="ARBA" id="ARBA00004401"/>
    </source>
</evidence>
<dbReference type="EMBL" id="LAZR01000004">
    <property type="protein sequence ID" value="KKO11011.1"/>
    <property type="molecule type" value="Genomic_DNA"/>
</dbReference>
<dbReference type="Pfam" id="PF09976">
    <property type="entry name" value="TPR_21"/>
    <property type="match status" value="1"/>
</dbReference>
<evidence type="ECO:0000259" key="10">
    <source>
        <dbReference type="Pfam" id="PF09976"/>
    </source>
</evidence>
<feature type="transmembrane region" description="Helical" evidence="9">
    <location>
        <begin position="21"/>
        <end position="39"/>
    </location>
</feature>
<protein>
    <recommendedName>
        <fullName evidence="8">Ancillary SecYEG translocon subunit</fullName>
    </recommendedName>
</protein>
<evidence type="ECO:0000256" key="9">
    <source>
        <dbReference type="SAM" id="Phobius"/>
    </source>
</evidence>
<feature type="domain" description="Ancillary SecYEG translocon subunit/Cell division coordinator CpoB TPR" evidence="10">
    <location>
        <begin position="15"/>
        <end position="219"/>
    </location>
</feature>
<accession>A0A0F9W124</accession>
<dbReference type="AlphaFoldDB" id="A0A0F9W124"/>
<keyword evidence="6" id="KW-0143">Chaperone</keyword>
<reference evidence="11" key="1">
    <citation type="journal article" date="2015" name="Nature">
        <title>Complex archaea that bridge the gap between prokaryotes and eukaryotes.</title>
        <authorList>
            <person name="Spang A."/>
            <person name="Saw J.H."/>
            <person name="Jorgensen S.L."/>
            <person name="Zaremba-Niedzwiedzka K."/>
            <person name="Martijn J."/>
            <person name="Lind A.E."/>
            <person name="van Eijk R."/>
            <person name="Schleper C."/>
            <person name="Guy L."/>
            <person name="Ettema T.J."/>
        </authorList>
    </citation>
    <scope>NUCLEOTIDE SEQUENCE</scope>
</reference>
<dbReference type="Gene3D" id="1.25.40.10">
    <property type="entry name" value="Tetratricopeptide repeat domain"/>
    <property type="match status" value="1"/>
</dbReference>
<dbReference type="PIRSF" id="PIRSF006170">
    <property type="entry name" value="YfgM"/>
    <property type="match status" value="1"/>
</dbReference>
<comment type="subcellular location">
    <subcellularLocation>
        <location evidence="1">Cell membrane</location>
        <topology evidence="1">Single-pass type II membrane protein</topology>
    </subcellularLocation>
</comment>
<keyword evidence="4 9" id="KW-1133">Transmembrane helix</keyword>
<dbReference type="InterPro" id="IPR018704">
    <property type="entry name" value="SecYEG/CpoB_TPR"/>
</dbReference>
<dbReference type="GO" id="GO:0005886">
    <property type="term" value="C:plasma membrane"/>
    <property type="evidence" value="ECO:0007669"/>
    <property type="project" value="UniProtKB-SubCell"/>
</dbReference>
<organism evidence="11">
    <name type="scientific">marine sediment metagenome</name>
    <dbReference type="NCBI Taxonomy" id="412755"/>
    <lineage>
        <taxon>unclassified sequences</taxon>
        <taxon>metagenomes</taxon>
        <taxon>ecological metagenomes</taxon>
    </lineage>
</organism>
<dbReference type="PANTHER" id="PTHR38035">
    <property type="entry name" value="UPF0070 PROTEIN YFGM"/>
    <property type="match status" value="1"/>
</dbReference>
<name>A0A0F9W124_9ZZZZ</name>
<sequence>MALSTEEEESLESLKRWWRESGRSIAIGIAAVALVYFGWQAWQGSQTRSAAAASAVYDQLSQLMVTQPGETVPETDREPAQALVATLKSEHAGSVYALYGALFGARLAVEADDLAMAEQELQWLLDNTRNGFFASTDETLVRLARLRLGRVLLANDEPDRALSVVSGVEASALAAEFDELRGDIYLAQGSREQALAAYESAMAAAAGNPVLQMKLTELQGSL</sequence>
<evidence type="ECO:0000256" key="7">
    <source>
        <dbReference type="ARBA" id="ARBA00024197"/>
    </source>
</evidence>
<dbReference type="GO" id="GO:0044877">
    <property type="term" value="F:protein-containing complex binding"/>
    <property type="evidence" value="ECO:0007669"/>
    <property type="project" value="InterPro"/>
</dbReference>
<dbReference type="InterPro" id="IPR011990">
    <property type="entry name" value="TPR-like_helical_dom_sf"/>
</dbReference>
<evidence type="ECO:0000256" key="5">
    <source>
        <dbReference type="ARBA" id="ARBA00023136"/>
    </source>
</evidence>
<comment type="similarity">
    <text evidence="7">Belongs to the YfgM family.</text>
</comment>
<dbReference type="InterPro" id="IPR026039">
    <property type="entry name" value="YfgM"/>
</dbReference>
<evidence type="ECO:0000256" key="3">
    <source>
        <dbReference type="ARBA" id="ARBA00022692"/>
    </source>
</evidence>
<evidence type="ECO:0000256" key="6">
    <source>
        <dbReference type="ARBA" id="ARBA00023186"/>
    </source>
</evidence>
<dbReference type="PANTHER" id="PTHR38035:SF1">
    <property type="entry name" value="ANCILLARY SECYEG TRANSLOCON SUBUNIT"/>
    <property type="match status" value="1"/>
</dbReference>
<keyword evidence="5 9" id="KW-0472">Membrane</keyword>
<evidence type="ECO:0000256" key="2">
    <source>
        <dbReference type="ARBA" id="ARBA00022475"/>
    </source>
</evidence>